<sequence>MLLHAEQLAAAAAEHLCPTAAAAVFRSSLAQLSVAHGRAAKGPRLLLRRTAKAGTTPDVSASKSLLAPFIGLYLVMGAVLHSKSLTATNRPGRRPAALVKTSSAPIRRPRALAISVASPVETVMADGAPNFPQDASAASSMCRPPRRPRIAVALVKSSRALPSAHARQARRVALCASACRAALRLGHARSQC</sequence>
<comment type="caution">
    <text evidence="1">The sequence shown here is derived from an EMBL/GenBank/DDBJ whole genome shotgun (WGS) entry which is preliminary data.</text>
</comment>
<organism evidence="1 2">
    <name type="scientific">Sorghum bicolor</name>
    <name type="common">Sorghum</name>
    <name type="synonym">Sorghum vulgare</name>
    <dbReference type="NCBI Taxonomy" id="4558"/>
    <lineage>
        <taxon>Eukaryota</taxon>
        <taxon>Viridiplantae</taxon>
        <taxon>Streptophyta</taxon>
        <taxon>Embryophyta</taxon>
        <taxon>Tracheophyta</taxon>
        <taxon>Spermatophyta</taxon>
        <taxon>Magnoliopsida</taxon>
        <taxon>Liliopsida</taxon>
        <taxon>Poales</taxon>
        <taxon>Poaceae</taxon>
        <taxon>PACMAD clade</taxon>
        <taxon>Panicoideae</taxon>
        <taxon>Andropogonodae</taxon>
        <taxon>Andropogoneae</taxon>
        <taxon>Sorghinae</taxon>
        <taxon>Sorghum</taxon>
    </lineage>
</organism>
<reference evidence="1" key="1">
    <citation type="journal article" date="2019" name="BMC Genomics">
        <title>A new reference genome for Sorghum bicolor reveals high levels of sequence similarity between sweet and grain genotypes: implications for the genetics of sugar metabolism.</title>
        <authorList>
            <person name="Cooper E.A."/>
            <person name="Brenton Z.W."/>
            <person name="Flinn B.S."/>
            <person name="Jenkins J."/>
            <person name="Shu S."/>
            <person name="Flowers D."/>
            <person name="Luo F."/>
            <person name="Wang Y."/>
            <person name="Xia P."/>
            <person name="Barry K."/>
            <person name="Daum C."/>
            <person name="Lipzen A."/>
            <person name="Yoshinaga Y."/>
            <person name="Schmutz J."/>
            <person name="Saski C."/>
            <person name="Vermerris W."/>
            <person name="Kresovich S."/>
        </authorList>
    </citation>
    <scope>NUCLEOTIDE SEQUENCE</scope>
</reference>
<dbReference type="Proteomes" id="UP000807115">
    <property type="component" value="Chromosome 10"/>
</dbReference>
<evidence type="ECO:0000313" key="1">
    <source>
        <dbReference type="EMBL" id="KAG0513544.1"/>
    </source>
</evidence>
<accession>A0A921Q0T9</accession>
<reference evidence="1" key="2">
    <citation type="submission" date="2020-10" db="EMBL/GenBank/DDBJ databases">
        <authorList>
            <person name="Cooper E.A."/>
            <person name="Brenton Z.W."/>
            <person name="Flinn B.S."/>
            <person name="Jenkins J."/>
            <person name="Shu S."/>
            <person name="Flowers D."/>
            <person name="Luo F."/>
            <person name="Wang Y."/>
            <person name="Xia P."/>
            <person name="Barry K."/>
            <person name="Daum C."/>
            <person name="Lipzen A."/>
            <person name="Yoshinaga Y."/>
            <person name="Schmutz J."/>
            <person name="Saski C."/>
            <person name="Vermerris W."/>
            <person name="Kresovich S."/>
        </authorList>
    </citation>
    <scope>NUCLEOTIDE SEQUENCE</scope>
</reference>
<dbReference type="AlphaFoldDB" id="A0A921Q0T9"/>
<proteinExistence type="predicted"/>
<gene>
    <name evidence="1" type="ORF">BDA96_10G111600</name>
</gene>
<protein>
    <submittedName>
        <fullName evidence="1">Uncharacterized protein</fullName>
    </submittedName>
</protein>
<name>A0A921Q0T9_SORBI</name>
<dbReference type="EMBL" id="CM027689">
    <property type="protein sequence ID" value="KAG0513544.1"/>
    <property type="molecule type" value="Genomic_DNA"/>
</dbReference>
<evidence type="ECO:0000313" key="2">
    <source>
        <dbReference type="Proteomes" id="UP000807115"/>
    </source>
</evidence>